<evidence type="ECO:0000313" key="1">
    <source>
        <dbReference type="EMBL" id="RSL81080.1"/>
    </source>
</evidence>
<protein>
    <submittedName>
        <fullName evidence="1">Uncharacterized protein</fullName>
    </submittedName>
</protein>
<sequence length="314" mass="33214">MAESWLQATFGPNGLDLGSLSLTWKIKVGKLYKTSFEQTYPYCATMLLSARTAVVLTLVLSSLIACHGAIFTPPKCVGDITKFPNCMKADEIARKCSNKSKQETIDCFCTQELLDAYVGCKGEFRQCVLGNTYDSSVEDEIANWQDACGPYLPDDITTPTAIAATRTLDDDACKTIAESCGQLTQSVTSCSSEYTKGAELTSCRCQESIVSLASVCVIDGPKSCVEKSVPMENIWEYQNCAAATGVFETSKDKGPVTVTAGVTTTGDVPPTTLSFGPGATAATTTSGGSCFKGSNTGRGALAVGLLMIGYASFF</sequence>
<accession>A0A428RUQ5</accession>
<evidence type="ECO:0000313" key="2">
    <source>
        <dbReference type="Proteomes" id="UP000287972"/>
    </source>
</evidence>
<dbReference type="Proteomes" id="UP000287972">
    <property type="component" value="Unassembled WGS sequence"/>
</dbReference>
<gene>
    <name evidence="1" type="ORF">CEP51_006095</name>
</gene>
<comment type="caution">
    <text evidence="1">The sequence shown here is derived from an EMBL/GenBank/DDBJ whole genome shotgun (WGS) entry which is preliminary data.</text>
</comment>
<organism evidence="1 2">
    <name type="scientific">Fusarium floridanum</name>
    <dbReference type="NCBI Taxonomy" id="1325733"/>
    <lineage>
        <taxon>Eukaryota</taxon>
        <taxon>Fungi</taxon>
        <taxon>Dikarya</taxon>
        <taxon>Ascomycota</taxon>
        <taxon>Pezizomycotina</taxon>
        <taxon>Sordariomycetes</taxon>
        <taxon>Hypocreomycetidae</taxon>
        <taxon>Hypocreales</taxon>
        <taxon>Nectriaceae</taxon>
        <taxon>Fusarium</taxon>
        <taxon>Fusarium solani species complex</taxon>
    </lineage>
</organism>
<proteinExistence type="predicted"/>
<name>A0A428RUQ5_9HYPO</name>
<keyword evidence="2" id="KW-1185">Reference proteome</keyword>
<reference evidence="1 2" key="1">
    <citation type="submission" date="2017-06" db="EMBL/GenBank/DDBJ databases">
        <title>Comparative genomic analysis of Ambrosia Fusariam Clade fungi.</title>
        <authorList>
            <person name="Stajich J.E."/>
            <person name="Carrillo J."/>
            <person name="Kijimoto T."/>
            <person name="Eskalen A."/>
            <person name="O'Donnell K."/>
            <person name="Kasson M."/>
        </authorList>
    </citation>
    <scope>NUCLEOTIDE SEQUENCE [LARGE SCALE GENOMIC DNA]</scope>
    <source>
        <strain evidence="1 2">NRRL62606</strain>
    </source>
</reference>
<dbReference type="AlphaFoldDB" id="A0A428RUQ5"/>
<dbReference type="EMBL" id="NKCL01000130">
    <property type="protein sequence ID" value="RSL81080.1"/>
    <property type="molecule type" value="Genomic_DNA"/>
</dbReference>